<gene>
    <name evidence="2" type="ORF">AWC38_SpisGene1705</name>
</gene>
<evidence type="ECO:0000256" key="1">
    <source>
        <dbReference type="SAM" id="MobiDB-lite"/>
    </source>
</evidence>
<protein>
    <submittedName>
        <fullName evidence="2">Uncharacterized protein</fullName>
    </submittedName>
</protein>
<accession>A0A2B4SX02</accession>
<evidence type="ECO:0000313" key="2">
    <source>
        <dbReference type="EMBL" id="PFX33400.1"/>
    </source>
</evidence>
<dbReference type="Proteomes" id="UP000225706">
    <property type="component" value="Unassembled WGS sequence"/>
</dbReference>
<dbReference type="EMBL" id="LSMT01000012">
    <property type="protein sequence ID" value="PFX33400.1"/>
    <property type="molecule type" value="Genomic_DNA"/>
</dbReference>
<name>A0A2B4SX02_STYPI</name>
<feature type="region of interest" description="Disordered" evidence="1">
    <location>
        <begin position="1"/>
        <end position="56"/>
    </location>
</feature>
<sequence length="241" mass="27518">MYPFSLSSPFNVPQRDQSRGYNRNKGADDSNNVRDHRRVRDETLDHVRRPRDQESANSELQATVSLIVVAFLVFSTLQLDKLRLFARVLFALGIISEEVVDQERDWDEEDTRCDESEAQPGRWPIDLTKGLSADENILAPQQGHRDGNQRRNRHDNVDHIGETVTSAPVFLEIPPSGRAHGDQERQIFDRNQNVYRSQIRYDQCCTRCAKAPLAVDVVADENIYSNGHKAVKSNHGRDGRI</sequence>
<comment type="caution">
    <text evidence="2">The sequence shown here is derived from an EMBL/GenBank/DDBJ whole genome shotgun (WGS) entry which is preliminary data.</text>
</comment>
<organism evidence="2 3">
    <name type="scientific">Stylophora pistillata</name>
    <name type="common">Smooth cauliflower coral</name>
    <dbReference type="NCBI Taxonomy" id="50429"/>
    <lineage>
        <taxon>Eukaryota</taxon>
        <taxon>Metazoa</taxon>
        <taxon>Cnidaria</taxon>
        <taxon>Anthozoa</taxon>
        <taxon>Hexacorallia</taxon>
        <taxon>Scleractinia</taxon>
        <taxon>Astrocoeniina</taxon>
        <taxon>Pocilloporidae</taxon>
        <taxon>Stylophora</taxon>
    </lineage>
</organism>
<dbReference type="AlphaFoldDB" id="A0A2B4SX02"/>
<feature type="region of interest" description="Disordered" evidence="1">
    <location>
        <begin position="105"/>
        <end position="126"/>
    </location>
</feature>
<keyword evidence="3" id="KW-1185">Reference proteome</keyword>
<evidence type="ECO:0000313" key="3">
    <source>
        <dbReference type="Proteomes" id="UP000225706"/>
    </source>
</evidence>
<feature type="compositionally biased region" description="Polar residues" evidence="1">
    <location>
        <begin position="1"/>
        <end position="21"/>
    </location>
</feature>
<feature type="compositionally biased region" description="Basic and acidic residues" evidence="1">
    <location>
        <begin position="25"/>
        <end position="54"/>
    </location>
</feature>
<proteinExistence type="predicted"/>
<reference evidence="3" key="1">
    <citation type="journal article" date="2017" name="bioRxiv">
        <title>Comparative analysis of the genomes of Stylophora pistillata and Acropora digitifera provides evidence for extensive differences between species of corals.</title>
        <authorList>
            <person name="Voolstra C.R."/>
            <person name="Li Y."/>
            <person name="Liew Y.J."/>
            <person name="Baumgarten S."/>
            <person name="Zoccola D."/>
            <person name="Flot J.-F."/>
            <person name="Tambutte S."/>
            <person name="Allemand D."/>
            <person name="Aranda M."/>
        </authorList>
    </citation>
    <scope>NUCLEOTIDE SEQUENCE [LARGE SCALE GENOMIC DNA]</scope>
</reference>